<proteinExistence type="predicted"/>
<dbReference type="InterPro" id="IPR005624">
    <property type="entry name" value="PduO/GlcC-like"/>
</dbReference>
<dbReference type="InterPro" id="IPR038084">
    <property type="entry name" value="PduO/GlcC-like_sf"/>
</dbReference>
<dbReference type="KEGG" id="spzr:G5C33_02950"/>
<dbReference type="PANTHER" id="PTHR34309">
    <property type="entry name" value="SLR1406 PROTEIN"/>
    <property type="match status" value="1"/>
</dbReference>
<reference evidence="1 2" key="1">
    <citation type="submission" date="2020-02" db="EMBL/GenBank/DDBJ databases">
        <authorList>
            <person name="Zheng R.K."/>
            <person name="Sun C.M."/>
        </authorList>
    </citation>
    <scope>NUCLEOTIDE SEQUENCE [LARGE SCALE GENOMIC DNA]</scope>
    <source>
        <strain evidence="2">zrk23</strain>
    </source>
</reference>
<protein>
    <submittedName>
        <fullName evidence="1">Heme-binding protein</fullName>
    </submittedName>
</protein>
<evidence type="ECO:0000313" key="2">
    <source>
        <dbReference type="Proteomes" id="UP000501568"/>
    </source>
</evidence>
<accession>A0A6G6Y1Y7</accession>
<dbReference type="RefSeq" id="WP_165325850.1">
    <property type="nucleotide sequence ID" value="NZ_CP049109.1"/>
</dbReference>
<evidence type="ECO:0000313" key="1">
    <source>
        <dbReference type="EMBL" id="QIG78851.1"/>
    </source>
</evidence>
<dbReference type="SUPFAM" id="SSF143744">
    <property type="entry name" value="GlcG-like"/>
    <property type="match status" value="1"/>
</dbReference>
<dbReference type="EMBL" id="CP049109">
    <property type="protein sequence ID" value="QIG78851.1"/>
    <property type="molecule type" value="Genomic_DNA"/>
</dbReference>
<dbReference type="PANTHER" id="PTHR34309:SF1">
    <property type="entry name" value="PROTEIN GLCG"/>
    <property type="match status" value="1"/>
</dbReference>
<dbReference type="AlphaFoldDB" id="A0A6G6Y1Y7"/>
<dbReference type="Proteomes" id="UP000501568">
    <property type="component" value="Chromosome"/>
</dbReference>
<sequence>MHTKPVLGAADIRRMLDAAWQAAEAAGHAMSIAFADDGGYPLALQRMDGAGLMTGKVAMEKARTAALLRAPSAVLQDRVKQDPALLALTDYLPMAGGVPIRVDDAIVGAVGISGGTPEQDGAIAAAALAAL</sequence>
<dbReference type="Gene3D" id="3.30.450.150">
    <property type="entry name" value="Haem-degrading domain"/>
    <property type="match status" value="1"/>
</dbReference>
<name>A0A6G6Y1Y7_9SPHN</name>
<dbReference type="Pfam" id="PF03928">
    <property type="entry name" value="HbpS-like"/>
    <property type="match status" value="1"/>
</dbReference>
<keyword evidence="2" id="KW-1185">Reference proteome</keyword>
<organism evidence="1 2">
    <name type="scientific">Stakelama tenebrarum</name>
    <dbReference type="NCBI Taxonomy" id="2711215"/>
    <lineage>
        <taxon>Bacteria</taxon>
        <taxon>Pseudomonadati</taxon>
        <taxon>Pseudomonadota</taxon>
        <taxon>Alphaproteobacteria</taxon>
        <taxon>Sphingomonadales</taxon>
        <taxon>Sphingomonadaceae</taxon>
        <taxon>Stakelama</taxon>
    </lineage>
</organism>
<gene>
    <name evidence="1" type="ORF">G5C33_02950</name>
</gene>
<dbReference type="InterPro" id="IPR052517">
    <property type="entry name" value="GlcG_carb_metab_protein"/>
</dbReference>